<comment type="function">
    <text evidence="5">NDH-1 shuttles electrons from NADH, via FMN and iron-sulfur (Fe-S) centers, to quinones in the respiratory chain. The immediate electron acceptor for the enzyme in this species is believed to be a menaquinone. Couples the redox reaction to proton translocation (for every two electrons transferred, four hydrogen ions are translocated across the cytoplasmic membrane), and thus conserves the redox energy in a proton gradient.</text>
</comment>
<accession>A0ABY6D047</accession>
<evidence type="ECO:0000313" key="9">
    <source>
        <dbReference type="Proteomes" id="UP001062165"/>
    </source>
</evidence>
<feature type="transmembrane region" description="Helical" evidence="5">
    <location>
        <begin position="133"/>
        <end position="154"/>
    </location>
</feature>
<organism evidence="8 9">
    <name type="scientific">Reichenbachiella carrageenanivorans</name>
    <dbReference type="NCBI Taxonomy" id="2979869"/>
    <lineage>
        <taxon>Bacteria</taxon>
        <taxon>Pseudomonadati</taxon>
        <taxon>Bacteroidota</taxon>
        <taxon>Cytophagia</taxon>
        <taxon>Cytophagales</taxon>
        <taxon>Reichenbachiellaceae</taxon>
        <taxon>Reichenbachiella</taxon>
    </lineage>
</organism>
<evidence type="ECO:0000256" key="5">
    <source>
        <dbReference type="HAMAP-Rule" id="MF_00445"/>
    </source>
</evidence>
<dbReference type="Pfam" id="PF00361">
    <property type="entry name" value="Proton_antipo_M"/>
    <property type="match status" value="1"/>
</dbReference>
<dbReference type="Proteomes" id="UP001062165">
    <property type="component" value="Chromosome"/>
</dbReference>
<feature type="domain" description="NADH:quinone oxidoreductase/Mrp antiporter transmembrane" evidence="7">
    <location>
        <begin position="130"/>
        <end position="409"/>
    </location>
</feature>
<dbReference type="InterPro" id="IPR010096">
    <property type="entry name" value="NADH-Q_OxRdtase_suN/2"/>
</dbReference>
<feature type="transmembrane region" description="Helical" evidence="5">
    <location>
        <begin position="328"/>
        <end position="349"/>
    </location>
</feature>
<feature type="transmembrane region" description="Helical" evidence="5">
    <location>
        <begin position="244"/>
        <end position="266"/>
    </location>
</feature>
<protein>
    <recommendedName>
        <fullName evidence="5">NADH-quinone oxidoreductase subunit N</fullName>
        <ecNumber evidence="5">7.1.1.-</ecNumber>
    </recommendedName>
    <alternativeName>
        <fullName evidence="5">NADH dehydrogenase I subunit N</fullName>
    </alternativeName>
    <alternativeName>
        <fullName evidence="5">NDH-1 subunit N</fullName>
    </alternativeName>
</protein>
<feature type="transmembrane region" description="Helical" evidence="5">
    <location>
        <begin position="414"/>
        <end position="434"/>
    </location>
</feature>
<feature type="transmembrane region" description="Helical" evidence="5">
    <location>
        <begin position="112"/>
        <end position="127"/>
    </location>
</feature>
<gene>
    <name evidence="5" type="primary">nuoN</name>
    <name evidence="8" type="ORF">N7E81_00265</name>
</gene>
<keyword evidence="5" id="KW-0874">Quinone</keyword>
<sequence>MRLGSLNDQIQTIINDFGILLPEATLIVGCFVMIILQLIYEDKGTVVKTVFSLFLLGLIALTVSTATAPGSYFDGLLVQSQVTGLAKLFFIVITGFVLLFPKGENLLKRGEYHFLIFMILLGAMLLIEVNNLLLFYLSLELVSITSYLLINFNFDRKGFEAGIKYLLFGAMASGLMLYGLSLIYGLTGTLDLAGLGAFIESGAYAGAWLTVALLLFFVGIWFKLSLAPMHIWTPDAYEAGPTPVVAYISVVPKVAVLIFLAQFVLTTQLEILDFDWKMIFSGLAIVSMLVGNLSALSQTNAKRMMAYSSIAHSGMLIIGIIVGNDFGIQALLLYAIVYAFMNIGAFYLIELFERQGFVTIKDLAGVGRKSPWMGVFAVVIMIALAGLPPTGGFTAKLVMFSSLWEYYQTEGHTYLIWLFGLGLLNTAIALFYYLKIPYYLWVHPSDAEKEFKFSPKDGTIVAIVVFLVLLSFFKADLLLNVLNQFNFAL</sequence>
<feature type="transmembrane region" description="Helical" evidence="5">
    <location>
        <begin position="206"/>
        <end position="224"/>
    </location>
</feature>
<keyword evidence="3 5" id="KW-1133">Transmembrane helix</keyword>
<name>A0ABY6D047_9BACT</name>
<reference evidence="8" key="1">
    <citation type="submission" date="2022-10" db="EMBL/GenBank/DDBJ databases">
        <title>Comparative genomics and taxonomic characterization of three novel marine species of genus Reichenbachiella exhibiting antioxidant and polysaccharide degradation activities.</title>
        <authorList>
            <person name="Muhammad N."/>
            <person name="Lee Y.-J."/>
            <person name="Ko J."/>
            <person name="Kim S.-G."/>
        </authorList>
    </citation>
    <scope>NUCLEOTIDE SEQUENCE</scope>
    <source>
        <strain evidence="8">Wsw4-B4</strain>
    </source>
</reference>
<evidence type="ECO:0000256" key="2">
    <source>
        <dbReference type="ARBA" id="ARBA00022692"/>
    </source>
</evidence>
<proteinExistence type="inferred from homology"/>
<keyword evidence="5" id="KW-0813">Transport</keyword>
<feature type="transmembrane region" description="Helical" evidence="5">
    <location>
        <begin position="278"/>
        <end position="297"/>
    </location>
</feature>
<evidence type="ECO:0000313" key="8">
    <source>
        <dbReference type="EMBL" id="UXX79544.1"/>
    </source>
</evidence>
<keyword evidence="4 5" id="KW-0472">Membrane</keyword>
<keyword evidence="5" id="KW-1003">Cell membrane</keyword>
<dbReference type="EMBL" id="CP106735">
    <property type="protein sequence ID" value="UXX79544.1"/>
    <property type="molecule type" value="Genomic_DNA"/>
</dbReference>
<dbReference type="EC" id="7.1.1.-" evidence="5"/>
<evidence type="ECO:0000256" key="6">
    <source>
        <dbReference type="RuleBase" id="RU000320"/>
    </source>
</evidence>
<feature type="transmembrane region" description="Helical" evidence="5">
    <location>
        <begin position="370"/>
        <end position="394"/>
    </location>
</feature>
<comment type="subunit">
    <text evidence="5">NDH-1 is composed of 14 different subunits. Subunits NuoA, H, J, K, L, M, N constitute the membrane sector of the complex.</text>
</comment>
<feature type="transmembrane region" description="Helical" evidence="5">
    <location>
        <begin position="166"/>
        <end position="186"/>
    </location>
</feature>
<comment type="similarity">
    <text evidence="5">Belongs to the complex I subunit 2 family.</text>
</comment>
<evidence type="ECO:0000256" key="4">
    <source>
        <dbReference type="ARBA" id="ARBA00023136"/>
    </source>
</evidence>
<keyword evidence="5" id="KW-1278">Translocase</keyword>
<dbReference type="InterPro" id="IPR001750">
    <property type="entry name" value="ND/Mrp_TM"/>
</dbReference>
<evidence type="ECO:0000256" key="3">
    <source>
        <dbReference type="ARBA" id="ARBA00022989"/>
    </source>
</evidence>
<keyword evidence="5" id="KW-0520">NAD</keyword>
<feature type="transmembrane region" description="Helical" evidence="5">
    <location>
        <begin position="20"/>
        <end position="39"/>
    </location>
</feature>
<feature type="transmembrane region" description="Helical" evidence="5">
    <location>
        <begin position="459"/>
        <end position="479"/>
    </location>
</feature>
<dbReference type="PANTHER" id="PTHR22773">
    <property type="entry name" value="NADH DEHYDROGENASE"/>
    <property type="match status" value="1"/>
</dbReference>
<comment type="catalytic activity">
    <reaction evidence="5">
        <text>a quinone + NADH + 5 H(+)(in) = a quinol + NAD(+) + 4 H(+)(out)</text>
        <dbReference type="Rhea" id="RHEA:57888"/>
        <dbReference type="ChEBI" id="CHEBI:15378"/>
        <dbReference type="ChEBI" id="CHEBI:24646"/>
        <dbReference type="ChEBI" id="CHEBI:57540"/>
        <dbReference type="ChEBI" id="CHEBI:57945"/>
        <dbReference type="ChEBI" id="CHEBI:132124"/>
    </reaction>
</comment>
<feature type="transmembrane region" description="Helical" evidence="5">
    <location>
        <begin position="78"/>
        <end position="100"/>
    </location>
</feature>
<dbReference type="RefSeq" id="WP_263051275.1">
    <property type="nucleotide sequence ID" value="NZ_CP106735.1"/>
</dbReference>
<keyword evidence="9" id="KW-1185">Reference proteome</keyword>
<evidence type="ECO:0000259" key="7">
    <source>
        <dbReference type="Pfam" id="PF00361"/>
    </source>
</evidence>
<dbReference type="HAMAP" id="MF_00445">
    <property type="entry name" value="NDH1_NuoN_1"/>
    <property type="match status" value="1"/>
</dbReference>
<comment type="subcellular location">
    <subcellularLocation>
        <location evidence="5">Cell membrane</location>
        <topology evidence="5">Multi-pass membrane protein</topology>
    </subcellularLocation>
    <subcellularLocation>
        <location evidence="1">Endomembrane system</location>
        <topology evidence="1">Multi-pass membrane protein</topology>
    </subcellularLocation>
    <subcellularLocation>
        <location evidence="6">Membrane</location>
        <topology evidence="6">Multi-pass membrane protein</topology>
    </subcellularLocation>
</comment>
<keyword evidence="2 5" id="KW-0812">Transmembrane</keyword>
<feature type="transmembrane region" description="Helical" evidence="5">
    <location>
        <begin position="51"/>
        <end position="72"/>
    </location>
</feature>
<evidence type="ECO:0000256" key="1">
    <source>
        <dbReference type="ARBA" id="ARBA00004127"/>
    </source>
</evidence>